<dbReference type="SUPFAM" id="SSF54160">
    <property type="entry name" value="Chromo domain-like"/>
    <property type="match status" value="1"/>
</dbReference>
<protein>
    <submittedName>
        <fullName evidence="1">Uncharacterized protein</fullName>
    </submittedName>
</protein>
<organism evidence="1">
    <name type="scientific">Zea mays</name>
    <name type="common">Maize</name>
    <dbReference type="NCBI Taxonomy" id="4577"/>
    <lineage>
        <taxon>Eukaryota</taxon>
        <taxon>Viridiplantae</taxon>
        <taxon>Streptophyta</taxon>
        <taxon>Embryophyta</taxon>
        <taxon>Tracheophyta</taxon>
        <taxon>Spermatophyta</taxon>
        <taxon>Magnoliopsida</taxon>
        <taxon>Liliopsida</taxon>
        <taxon>Poales</taxon>
        <taxon>Poaceae</taxon>
        <taxon>PACMAD clade</taxon>
        <taxon>Panicoideae</taxon>
        <taxon>Andropogonodae</taxon>
        <taxon>Andropogoneae</taxon>
        <taxon>Tripsacinae</taxon>
        <taxon>Zea</taxon>
    </lineage>
</organism>
<accession>B6UBB7</accession>
<sequence length="137" mass="14943">MHAGKLKKAVGSSVVVAQLPDRLDSHQIPERVLQRRWGPNGASQGLILWSGLHPSLATWEDLIPLRQRFPRAPAWGQAACYREGNLSLSTRVDFRRPPGAAGGSSRVRGATAATEQCGDWWASRGDYSWAEKGNTPA</sequence>
<evidence type="ECO:0000313" key="1">
    <source>
        <dbReference type="EMBL" id="ACG46650.1"/>
    </source>
</evidence>
<name>B6UBB7_MAIZE</name>
<dbReference type="InterPro" id="IPR016197">
    <property type="entry name" value="Chromo-like_dom_sf"/>
</dbReference>
<dbReference type="EMBL" id="EU974532">
    <property type="protein sequence ID" value="ACG46650.1"/>
    <property type="molecule type" value="mRNA"/>
</dbReference>
<reference evidence="1" key="1">
    <citation type="journal article" date="2009" name="Plant Mol. Biol.">
        <title>Insights into corn genes derived from large-scale cDNA sequencing.</title>
        <authorList>
            <person name="Alexandrov N.N."/>
            <person name="Brover V.V."/>
            <person name="Freidin S."/>
            <person name="Troukhan M.E."/>
            <person name="Tatarinova T.V."/>
            <person name="Zhang H."/>
            <person name="Swaller T.J."/>
            <person name="Lu Y.P."/>
            <person name="Bouck J."/>
            <person name="Flavell R.B."/>
            <person name="Feldmann K.A."/>
        </authorList>
    </citation>
    <scope>NUCLEOTIDE SEQUENCE</scope>
</reference>
<dbReference type="AlphaFoldDB" id="B6UBB7"/>
<proteinExistence type="evidence at transcript level"/>